<feature type="chain" id="PRO_5004750658" description="Secretion system C-terminal sorting domain-containing protein" evidence="2">
    <location>
        <begin position="35"/>
        <end position="391"/>
    </location>
</feature>
<evidence type="ECO:0000256" key="1">
    <source>
        <dbReference type="ARBA" id="ARBA00022729"/>
    </source>
</evidence>
<protein>
    <recommendedName>
        <fullName evidence="3">Secretion system C-terminal sorting domain-containing protein</fullName>
    </recommendedName>
</protein>
<accession>V6SAU1</accession>
<evidence type="ECO:0000313" key="5">
    <source>
        <dbReference type="Proteomes" id="UP000030149"/>
    </source>
</evidence>
<organism evidence="4 5">
    <name type="scientific">Flavobacterium enshiense DK69</name>
    <dbReference type="NCBI Taxonomy" id="1107311"/>
    <lineage>
        <taxon>Bacteria</taxon>
        <taxon>Pseudomonadati</taxon>
        <taxon>Bacteroidota</taxon>
        <taxon>Flavobacteriia</taxon>
        <taxon>Flavobacteriales</taxon>
        <taxon>Flavobacteriaceae</taxon>
        <taxon>Flavobacterium</taxon>
    </lineage>
</organism>
<reference evidence="5" key="1">
    <citation type="submission" date="2013-09" db="EMBL/GenBank/DDBJ databases">
        <authorList>
            <person name="Zeng Z."/>
            <person name="Chen C."/>
        </authorList>
    </citation>
    <scope>NUCLEOTIDE SEQUENCE [LARGE SCALE GENOMIC DNA]</scope>
    <source>
        <strain evidence="5">DK69</strain>
    </source>
</reference>
<gene>
    <name evidence="4" type="ORF">Q767_07710</name>
</gene>
<name>V6SAU1_9FLAO</name>
<proteinExistence type="predicted"/>
<keyword evidence="1 2" id="KW-0732">Signal</keyword>
<dbReference type="STRING" id="1107311.Q767_07710"/>
<evidence type="ECO:0000259" key="3">
    <source>
        <dbReference type="Pfam" id="PF18962"/>
    </source>
</evidence>
<comment type="caution">
    <text evidence="4">The sequence shown here is derived from an EMBL/GenBank/DDBJ whole genome shotgun (WGS) entry which is preliminary data.</text>
</comment>
<dbReference type="Gene3D" id="2.40.128.720">
    <property type="match status" value="4"/>
</dbReference>
<dbReference type="InterPro" id="IPR026444">
    <property type="entry name" value="Secre_tail"/>
</dbReference>
<evidence type="ECO:0000313" key="4">
    <source>
        <dbReference type="EMBL" id="KGO96136.1"/>
    </source>
</evidence>
<dbReference type="AlphaFoldDB" id="V6SAU1"/>
<keyword evidence="5" id="KW-1185">Reference proteome</keyword>
<dbReference type="Proteomes" id="UP000030149">
    <property type="component" value="Unassembled WGS sequence"/>
</dbReference>
<reference evidence="4 5" key="2">
    <citation type="journal article" date="2015" name="Stand. Genomic Sci.">
        <title>High quality draft genomic sequence of Flavobacterium enshiense DK69(T) and comparison among Flavobacterium genomes.</title>
        <authorList>
            <person name="Zeng Z."/>
            <person name="Chen C."/>
            <person name="Du H."/>
            <person name="Wang G."/>
            <person name="Li M."/>
        </authorList>
    </citation>
    <scope>NUCLEOTIDE SEQUENCE [LARGE SCALE GENOMIC DNA]</scope>
    <source>
        <strain evidence="4 5">DK69</strain>
    </source>
</reference>
<dbReference type="NCBIfam" id="TIGR04183">
    <property type="entry name" value="Por_Secre_tail"/>
    <property type="match status" value="1"/>
</dbReference>
<evidence type="ECO:0000256" key="2">
    <source>
        <dbReference type="SAM" id="SignalP"/>
    </source>
</evidence>
<dbReference type="eggNOG" id="COG3209">
    <property type="taxonomic scope" value="Bacteria"/>
</dbReference>
<sequence length="391" mass="45894">MKKETQNIFGTRKNKITTVAVLFMCLIFSSNSFGQNLLSQIAENWVDGNWKNYYRSLYAYDNNNHLINYQNQTWDVSSNTWKNFIQDIYVNNSNGTVNNSIRQDWSSGTNAWNNQFRYVHSYNSAGAELMKVVEAWTNGNWQTSGRLLSTYDNNNYMTHYLYQTWETGTNSWQNFFQYNYVNNANGTINNYTQQNWDITLNAWKNTLRMTHTYDVAGNLQTIVTEAWANDSWQNSYKQVYVYDGNNYVINYQFQIWDVSSNTWKNSSQINYSLNPDETYSHYIYQMWDNETNAWKNYQRVTYTYGSTLGIDNFNYRKDFTVYPNPATNNITIKSEDNNGAVYCIIDQLGRQVLNGRLNGSETVVDIDQLSKGAYFIQMGQEKPQTIKIIKQ</sequence>
<dbReference type="Pfam" id="PF18962">
    <property type="entry name" value="Por_Secre_tail"/>
    <property type="match status" value="1"/>
</dbReference>
<feature type="signal peptide" evidence="2">
    <location>
        <begin position="1"/>
        <end position="34"/>
    </location>
</feature>
<feature type="domain" description="Secretion system C-terminal sorting" evidence="3">
    <location>
        <begin position="321"/>
        <end position="387"/>
    </location>
</feature>
<dbReference type="PATRIC" id="fig|1107311.3.peg.1116"/>
<dbReference type="EMBL" id="JRLZ01000005">
    <property type="protein sequence ID" value="KGO96136.1"/>
    <property type="molecule type" value="Genomic_DNA"/>
</dbReference>
<dbReference type="OrthoDB" id="7443339at2"/>